<evidence type="ECO:0000256" key="1">
    <source>
        <dbReference type="SAM" id="MobiDB-lite"/>
    </source>
</evidence>
<organism evidence="2 3">
    <name type="scientific">Paracoccus caeni</name>
    <dbReference type="NCBI Taxonomy" id="657651"/>
    <lineage>
        <taxon>Bacteria</taxon>
        <taxon>Pseudomonadati</taxon>
        <taxon>Pseudomonadota</taxon>
        <taxon>Alphaproteobacteria</taxon>
        <taxon>Rhodobacterales</taxon>
        <taxon>Paracoccaceae</taxon>
        <taxon>Paracoccus</taxon>
    </lineage>
</organism>
<dbReference type="RefSeq" id="WP_200686295.1">
    <property type="nucleotide sequence ID" value="NZ_JAEPRQ010000003.1"/>
</dbReference>
<reference evidence="2" key="1">
    <citation type="submission" date="2021-01" db="EMBL/GenBank/DDBJ databases">
        <title>Paracoccus amoyensis sp. nov., isolated from the surface seawater along the coast of Xiamen Island, China.</title>
        <authorList>
            <person name="Lyu L."/>
        </authorList>
    </citation>
    <scope>NUCLEOTIDE SEQUENCE</scope>
    <source>
        <strain evidence="2">MJ17</strain>
    </source>
</reference>
<sequence>MNANQLINMLMRMVTQRLMNWGINKGVGQMSRRGGKQASGRQVQQNSKRIRQAINMIRRMGR</sequence>
<protein>
    <submittedName>
        <fullName evidence="2">Uncharacterized protein</fullName>
    </submittedName>
</protein>
<evidence type="ECO:0000313" key="3">
    <source>
        <dbReference type="Proteomes" id="UP000640485"/>
    </source>
</evidence>
<keyword evidence="3" id="KW-1185">Reference proteome</keyword>
<accession>A0A934SFH3</accession>
<dbReference type="EMBL" id="JAEPRQ010000003">
    <property type="protein sequence ID" value="MBK4216444.1"/>
    <property type="molecule type" value="Genomic_DNA"/>
</dbReference>
<dbReference type="Proteomes" id="UP000640485">
    <property type="component" value="Unassembled WGS sequence"/>
</dbReference>
<comment type="caution">
    <text evidence="2">The sequence shown here is derived from an EMBL/GenBank/DDBJ whole genome shotgun (WGS) entry which is preliminary data.</text>
</comment>
<gene>
    <name evidence="2" type="ORF">JJJ17_10950</name>
</gene>
<name>A0A934SFH3_9RHOB</name>
<proteinExistence type="predicted"/>
<feature type="region of interest" description="Disordered" evidence="1">
    <location>
        <begin position="26"/>
        <end position="47"/>
    </location>
</feature>
<evidence type="ECO:0000313" key="2">
    <source>
        <dbReference type="EMBL" id="MBK4216444.1"/>
    </source>
</evidence>
<dbReference type="AlphaFoldDB" id="A0A934SFH3"/>